<dbReference type="Gene3D" id="1.10.3730.20">
    <property type="match status" value="1"/>
</dbReference>
<feature type="transmembrane region" description="Helical" evidence="7">
    <location>
        <begin position="29"/>
        <end position="46"/>
    </location>
</feature>
<dbReference type="PANTHER" id="PTHR30561:SF7">
    <property type="entry name" value="GUANIDINIUM EFFLUX SYSTEM SUBUNIT GDNC-RELATED"/>
    <property type="match status" value="1"/>
</dbReference>
<name>A0A4P6JS59_KTERU</name>
<keyword evidence="5 7" id="KW-0472">Membrane</keyword>
<dbReference type="AlphaFoldDB" id="A0A4P6JS59"/>
<sequence length="112" mass="12334">MRKEWILLFLTGVLEAVWVSGIKHAATWWEWLITIASILVSFKVLFDVAAKLPLGTMYAVFTGLGTVATVITEIIFFGEQFNPLKLLFIAALLAGVMGLKFVTNDGEKGKSV</sequence>
<keyword evidence="9" id="KW-1185">Reference proteome</keyword>
<keyword evidence="3 6" id="KW-0812">Transmembrane</keyword>
<dbReference type="Pfam" id="PF00893">
    <property type="entry name" value="Multi_Drug_Res"/>
    <property type="match status" value="1"/>
</dbReference>
<dbReference type="InterPro" id="IPR000390">
    <property type="entry name" value="Small_drug/metabolite_transptr"/>
</dbReference>
<dbReference type="PANTHER" id="PTHR30561">
    <property type="entry name" value="SMR FAMILY PROTON-DEPENDENT DRUG EFFLUX TRANSPORTER SUGE"/>
    <property type="match status" value="1"/>
</dbReference>
<evidence type="ECO:0000256" key="1">
    <source>
        <dbReference type="ARBA" id="ARBA00004651"/>
    </source>
</evidence>
<keyword evidence="4 7" id="KW-1133">Transmembrane helix</keyword>
<accession>A0A4P6JS59</accession>
<dbReference type="GO" id="GO:0005886">
    <property type="term" value="C:plasma membrane"/>
    <property type="evidence" value="ECO:0007669"/>
    <property type="project" value="UniProtKB-SubCell"/>
</dbReference>
<feature type="transmembrane region" description="Helical" evidence="7">
    <location>
        <begin position="84"/>
        <end position="102"/>
    </location>
</feature>
<evidence type="ECO:0000256" key="4">
    <source>
        <dbReference type="ARBA" id="ARBA00022989"/>
    </source>
</evidence>
<dbReference type="SUPFAM" id="SSF103481">
    <property type="entry name" value="Multidrug resistance efflux transporter EmrE"/>
    <property type="match status" value="1"/>
</dbReference>
<dbReference type="Proteomes" id="UP000290365">
    <property type="component" value="Chromosome"/>
</dbReference>
<proteinExistence type="inferred from homology"/>
<evidence type="ECO:0000256" key="3">
    <source>
        <dbReference type="ARBA" id="ARBA00022692"/>
    </source>
</evidence>
<dbReference type="InterPro" id="IPR045324">
    <property type="entry name" value="Small_multidrug_res"/>
</dbReference>
<evidence type="ECO:0000256" key="5">
    <source>
        <dbReference type="ARBA" id="ARBA00023136"/>
    </source>
</evidence>
<comment type="subcellular location">
    <subcellularLocation>
        <location evidence="1 6">Cell membrane</location>
        <topology evidence="1 6">Multi-pass membrane protein</topology>
    </subcellularLocation>
</comment>
<dbReference type="KEGG" id="kbs:EPA93_21090"/>
<evidence type="ECO:0000256" key="6">
    <source>
        <dbReference type="RuleBase" id="RU003942"/>
    </source>
</evidence>
<dbReference type="InterPro" id="IPR037185">
    <property type="entry name" value="EmrE-like"/>
</dbReference>
<reference evidence="8 9" key="1">
    <citation type="submission" date="2019-01" db="EMBL/GenBank/DDBJ databases">
        <title>Ktedonosporobacter rubrisoli SCAWS-G2.</title>
        <authorList>
            <person name="Huang Y."/>
            <person name="Yan B."/>
        </authorList>
    </citation>
    <scope>NUCLEOTIDE SEQUENCE [LARGE SCALE GENOMIC DNA]</scope>
    <source>
        <strain evidence="8 9">SCAWS-G2</strain>
    </source>
</reference>
<gene>
    <name evidence="8" type="ORF">EPA93_21090</name>
</gene>
<dbReference type="EMBL" id="CP035758">
    <property type="protein sequence ID" value="QBD78358.1"/>
    <property type="molecule type" value="Genomic_DNA"/>
</dbReference>
<dbReference type="OrthoDB" id="21828at2"/>
<evidence type="ECO:0000313" key="9">
    <source>
        <dbReference type="Proteomes" id="UP000290365"/>
    </source>
</evidence>
<dbReference type="GO" id="GO:0022857">
    <property type="term" value="F:transmembrane transporter activity"/>
    <property type="evidence" value="ECO:0007669"/>
    <property type="project" value="InterPro"/>
</dbReference>
<keyword evidence="2" id="KW-1003">Cell membrane</keyword>
<evidence type="ECO:0000313" key="8">
    <source>
        <dbReference type="EMBL" id="QBD78358.1"/>
    </source>
</evidence>
<evidence type="ECO:0000256" key="2">
    <source>
        <dbReference type="ARBA" id="ARBA00022475"/>
    </source>
</evidence>
<organism evidence="8 9">
    <name type="scientific">Ktedonosporobacter rubrisoli</name>
    <dbReference type="NCBI Taxonomy" id="2509675"/>
    <lineage>
        <taxon>Bacteria</taxon>
        <taxon>Bacillati</taxon>
        <taxon>Chloroflexota</taxon>
        <taxon>Ktedonobacteria</taxon>
        <taxon>Ktedonobacterales</taxon>
        <taxon>Ktedonosporobacteraceae</taxon>
        <taxon>Ktedonosporobacter</taxon>
    </lineage>
</organism>
<comment type="similarity">
    <text evidence="6">Belongs to the drug/metabolite transporter (DMT) superfamily. Small multidrug resistance (SMR) (TC 2.A.7.1) family.</text>
</comment>
<protein>
    <submittedName>
        <fullName evidence="8">Multidrug efflux SMR transporter</fullName>
    </submittedName>
</protein>
<dbReference type="RefSeq" id="WP_129889411.1">
    <property type="nucleotide sequence ID" value="NZ_CP035758.1"/>
</dbReference>
<feature type="transmembrane region" description="Helical" evidence="7">
    <location>
        <begin position="58"/>
        <end position="78"/>
    </location>
</feature>
<evidence type="ECO:0000256" key="7">
    <source>
        <dbReference type="SAM" id="Phobius"/>
    </source>
</evidence>